<feature type="repeat" description="PPR" evidence="2">
    <location>
        <begin position="123"/>
        <end position="157"/>
    </location>
</feature>
<dbReference type="Pfam" id="PF13812">
    <property type="entry name" value="PPR_3"/>
    <property type="match status" value="1"/>
</dbReference>
<accession>A0A445DS58</accession>
<dbReference type="PROSITE" id="PS51375">
    <property type="entry name" value="PPR"/>
    <property type="match status" value="6"/>
</dbReference>
<protein>
    <recommendedName>
        <fullName evidence="5">Pentatricopeptide repeat-containing protein</fullName>
    </recommendedName>
</protein>
<dbReference type="FunFam" id="1.25.40.10:FF:000090">
    <property type="entry name" value="Pentatricopeptide repeat-containing protein, chloroplastic"/>
    <property type="match status" value="1"/>
</dbReference>
<evidence type="ECO:0000313" key="3">
    <source>
        <dbReference type="EMBL" id="RYR66015.1"/>
    </source>
</evidence>
<evidence type="ECO:0000313" key="4">
    <source>
        <dbReference type="Proteomes" id="UP000289738"/>
    </source>
</evidence>
<evidence type="ECO:0008006" key="5">
    <source>
        <dbReference type="Google" id="ProtNLM"/>
    </source>
</evidence>
<dbReference type="GO" id="GO:0009451">
    <property type="term" value="P:RNA modification"/>
    <property type="evidence" value="ECO:0007669"/>
    <property type="project" value="InterPro"/>
</dbReference>
<proteinExistence type="predicted"/>
<dbReference type="AlphaFoldDB" id="A0A445DS58"/>
<dbReference type="SUPFAM" id="SSF48452">
    <property type="entry name" value="TPR-like"/>
    <property type="match status" value="1"/>
</dbReference>
<feature type="repeat" description="PPR" evidence="2">
    <location>
        <begin position="397"/>
        <end position="427"/>
    </location>
</feature>
<dbReference type="InterPro" id="IPR011990">
    <property type="entry name" value="TPR-like_helical_dom_sf"/>
</dbReference>
<dbReference type="Pfam" id="PF13041">
    <property type="entry name" value="PPR_2"/>
    <property type="match status" value="4"/>
</dbReference>
<dbReference type="GO" id="GO:0003723">
    <property type="term" value="F:RNA binding"/>
    <property type="evidence" value="ECO:0007669"/>
    <property type="project" value="InterPro"/>
</dbReference>
<dbReference type="InterPro" id="IPR046848">
    <property type="entry name" value="E_motif"/>
</dbReference>
<evidence type="ECO:0000256" key="1">
    <source>
        <dbReference type="ARBA" id="ARBA00022737"/>
    </source>
</evidence>
<feature type="repeat" description="PPR" evidence="2">
    <location>
        <begin position="327"/>
        <end position="361"/>
    </location>
</feature>
<organism evidence="3 4">
    <name type="scientific">Arachis hypogaea</name>
    <name type="common">Peanut</name>
    <dbReference type="NCBI Taxonomy" id="3818"/>
    <lineage>
        <taxon>Eukaryota</taxon>
        <taxon>Viridiplantae</taxon>
        <taxon>Streptophyta</taxon>
        <taxon>Embryophyta</taxon>
        <taxon>Tracheophyta</taxon>
        <taxon>Spermatophyta</taxon>
        <taxon>Magnoliopsida</taxon>
        <taxon>eudicotyledons</taxon>
        <taxon>Gunneridae</taxon>
        <taxon>Pentapetalae</taxon>
        <taxon>rosids</taxon>
        <taxon>fabids</taxon>
        <taxon>Fabales</taxon>
        <taxon>Fabaceae</taxon>
        <taxon>Papilionoideae</taxon>
        <taxon>50 kb inversion clade</taxon>
        <taxon>dalbergioids sensu lato</taxon>
        <taxon>Dalbergieae</taxon>
        <taxon>Pterocarpus clade</taxon>
        <taxon>Arachis</taxon>
    </lineage>
</organism>
<reference evidence="3 4" key="1">
    <citation type="submission" date="2019-01" db="EMBL/GenBank/DDBJ databases">
        <title>Sequencing of cultivated peanut Arachis hypogaea provides insights into genome evolution and oil improvement.</title>
        <authorList>
            <person name="Chen X."/>
        </authorList>
    </citation>
    <scope>NUCLEOTIDE SEQUENCE [LARGE SCALE GENOMIC DNA]</scope>
    <source>
        <strain evidence="4">cv. Fuhuasheng</strain>
        <tissue evidence="3">Leaves</tissue>
    </source>
</reference>
<feature type="repeat" description="PPR" evidence="2">
    <location>
        <begin position="22"/>
        <end position="56"/>
    </location>
</feature>
<keyword evidence="1" id="KW-0677">Repeat</keyword>
<dbReference type="Pfam" id="PF20431">
    <property type="entry name" value="E_motif"/>
    <property type="match status" value="1"/>
</dbReference>
<feature type="repeat" description="PPR" evidence="2">
    <location>
        <begin position="428"/>
        <end position="462"/>
    </location>
</feature>
<keyword evidence="4" id="KW-1185">Reference proteome</keyword>
<dbReference type="InterPro" id="IPR046960">
    <property type="entry name" value="PPR_At4g14850-like_plant"/>
</dbReference>
<dbReference type="NCBIfam" id="TIGR00756">
    <property type="entry name" value="PPR"/>
    <property type="match status" value="6"/>
</dbReference>
<evidence type="ECO:0000256" key="2">
    <source>
        <dbReference type="PROSITE-ProRule" id="PRU00708"/>
    </source>
</evidence>
<sequence>MILYLVAVTVAPFMNRFSNFSTLSFWNSNIRQAVNQGHAQKALLLFRQMKQTGVTPNGSTFPFVAKACARISRLRNSKMIHAHVAKSCFQSNVFVQTAMVHMYIKCGHLEDAHHVFVGMPTRDIASWNAMLAGFSQRNLVDRFFCLLREMRHTGIHPDSVTVLLLIQSVLDLKNPNFVNAVHCFAIRIGVHIDVSVANTLIAVYAKCGDLCSSEIVFDEIDSSIRSVVSWNSMIAAYANFEKYDKAVDCYKGMLDCGLLPDISTILNLLSSCVQPKALFQGLLIHSHGIQLGCDADVCVVNTLISMYSKCGDVHSARLLFDGMSVRTCVSWTVMISGYAEKGYMDEALNLFNTMEASGENPDLVTVLALISGCGQTGSLELGKWIDNYSINKGLKENIVVCNALIDMYAKCGSFSNAKELFYSMSNKTIVTWTIMITACALSGDVKDALDLFLVMVQMGMKPNHITFLAVLQACAHGGLLERGLECFSMMTQKYGIRPGIDHYSCMVDLLGRKGQLREALEIIECMPFEPDAGIWSALLSACKLHAKMEMAKYVSERLFQLEPRVAVPYVELANIYASAGMWDGVAAIRRKMKYLQVRKCPGQSIIQVSGKTHIFTVEYRHHPEALYIYDILDGLTSHSRQAQLTNSEVISNMDIID</sequence>
<dbReference type="FunFam" id="1.25.40.10:FF:000396">
    <property type="entry name" value="Pentatricopeptide repeat-containing protein At2g36730"/>
    <property type="match status" value="1"/>
</dbReference>
<gene>
    <name evidence="3" type="ORF">Ahy_A03g011938</name>
</gene>
<dbReference type="Pfam" id="PF01535">
    <property type="entry name" value="PPR"/>
    <property type="match status" value="3"/>
</dbReference>
<dbReference type="InterPro" id="IPR002885">
    <property type="entry name" value="PPR_rpt"/>
</dbReference>
<dbReference type="Gene3D" id="1.25.40.10">
    <property type="entry name" value="Tetratricopeptide repeat domain"/>
    <property type="match status" value="4"/>
</dbReference>
<dbReference type="Proteomes" id="UP000289738">
    <property type="component" value="Chromosome A03"/>
</dbReference>
<dbReference type="FunFam" id="1.25.40.10:FF:000409">
    <property type="entry name" value="Pentatricopeptide repeat-containing protein, chloroplastic"/>
    <property type="match status" value="1"/>
</dbReference>
<dbReference type="PANTHER" id="PTHR47926">
    <property type="entry name" value="PENTATRICOPEPTIDE REPEAT-CONTAINING PROTEIN"/>
    <property type="match status" value="1"/>
</dbReference>
<feature type="repeat" description="PPR" evidence="2">
    <location>
        <begin position="226"/>
        <end position="260"/>
    </location>
</feature>
<dbReference type="EMBL" id="SDMP01000003">
    <property type="protein sequence ID" value="RYR66015.1"/>
    <property type="molecule type" value="Genomic_DNA"/>
</dbReference>
<name>A0A445DS58_ARAHY</name>
<dbReference type="FunFam" id="1.25.40.10:FF:000968">
    <property type="entry name" value="Pentatricopeptide repeat-containing protein, mitochondrial"/>
    <property type="match status" value="1"/>
</dbReference>
<dbReference type="PANTHER" id="PTHR47926:SF395">
    <property type="entry name" value="TETRATRICOPEPTIDE-LIKE HELICAL DOMAIN, DYW DOMAIN PROTEIN-RELATED"/>
    <property type="match status" value="1"/>
</dbReference>
<comment type="caution">
    <text evidence="3">The sequence shown here is derived from an EMBL/GenBank/DDBJ whole genome shotgun (WGS) entry which is preliminary data.</text>
</comment>